<feature type="chain" id="PRO_5022162971" evidence="2">
    <location>
        <begin position="25"/>
        <end position="318"/>
    </location>
</feature>
<reference evidence="4 5" key="1">
    <citation type="submission" date="2019-07" db="EMBL/GenBank/DDBJ databases">
        <title>Sphingomonas solaris sp. nov., isolated from a solar panel from Boston, Massachusetts.</title>
        <authorList>
            <person name="Tanner K."/>
            <person name="Pascual J."/>
            <person name="Mancuso C."/>
            <person name="Pereto J."/>
            <person name="Khalil A."/>
            <person name="Vilanova C."/>
        </authorList>
    </citation>
    <scope>NUCLEOTIDE SEQUENCE [LARGE SCALE GENOMIC DNA]</scope>
    <source>
        <strain evidence="4 5">R4DWN</strain>
    </source>
</reference>
<dbReference type="InterPro" id="IPR014567">
    <property type="entry name" value="UCP031900"/>
</dbReference>
<evidence type="ECO:0000313" key="4">
    <source>
        <dbReference type="EMBL" id="TVV71862.1"/>
    </source>
</evidence>
<gene>
    <name evidence="4" type="ORF">FOY91_15855</name>
</gene>
<protein>
    <submittedName>
        <fullName evidence="4">Esterase-like activity of phytase family protein</fullName>
    </submittedName>
</protein>
<dbReference type="SUPFAM" id="SSF63829">
    <property type="entry name" value="Calcium-dependent phosphotriesterase"/>
    <property type="match status" value="1"/>
</dbReference>
<dbReference type="AlphaFoldDB" id="A0A558QXS0"/>
<accession>A0A558QXS0</accession>
<evidence type="ECO:0000313" key="5">
    <source>
        <dbReference type="Proteomes" id="UP000318681"/>
    </source>
</evidence>
<dbReference type="RefSeq" id="WP_145154117.1">
    <property type="nucleotide sequence ID" value="NZ_VNIM01000077.1"/>
</dbReference>
<evidence type="ECO:0000256" key="1">
    <source>
        <dbReference type="SAM" id="MobiDB-lite"/>
    </source>
</evidence>
<proteinExistence type="predicted"/>
<keyword evidence="5" id="KW-1185">Reference proteome</keyword>
<dbReference type="InterPro" id="IPR027372">
    <property type="entry name" value="Phytase-like_dom"/>
</dbReference>
<dbReference type="PIRSF" id="PIRSF031900">
    <property type="entry name" value="UCP031900"/>
    <property type="match status" value="1"/>
</dbReference>
<evidence type="ECO:0000259" key="3">
    <source>
        <dbReference type="Pfam" id="PF13449"/>
    </source>
</evidence>
<dbReference type="EMBL" id="VNIM01000077">
    <property type="protein sequence ID" value="TVV71862.1"/>
    <property type="molecule type" value="Genomic_DNA"/>
</dbReference>
<organism evidence="4 5">
    <name type="scientific">Alterirhizorhabdus solaris</name>
    <dbReference type="NCBI Taxonomy" id="2529389"/>
    <lineage>
        <taxon>Bacteria</taxon>
        <taxon>Pseudomonadati</taxon>
        <taxon>Pseudomonadota</taxon>
        <taxon>Alphaproteobacteria</taxon>
        <taxon>Sphingomonadales</taxon>
        <taxon>Rhizorhabdaceae</taxon>
        <taxon>Alterirhizorhabdus</taxon>
    </lineage>
</organism>
<feature type="domain" description="Phytase-like" evidence="3">
    <location>
        <begin position="62"/>
        <end position="303"/>
    </location>
</feature>
<keyword evidence="2" id="KW-0732">Signal</keyword>
<comment type="caution">
    <text evidence="4">The sequence shown here is derived from an EMBL/GenBank/DDBJ whole genome shotgun (WGS) entry which is preliminary data.</text>
</comment>
<dbReference type="Pfam" id="PF13449">
    <property type="entry name" value="Phytase-like"/>
    <property type="match status" value="1"/>
</dbReference>
<dbReference type="OrthoDB" id="9798693at2"/>
<evidence type="ECO:0000256" key="2">
    <source>
        <dbReference type="SAM" id="SignalP"/>
    </source>
</evidence>
<feature type="region of interest" description="Disordered" evidence="1">
    <location>
        <begin position="101"/>
        <end position="120"/>
    </location>
</feature>
<feature type="signal peptide" evidence="2">
    <location>
        <begin position="1"/>
        <end position="24"/>
    </location>
</feature>
<dbReference type="Proteomes" id="UP000318681">
    <property type="component" value="Unassembled WGS sequence"/>
</dbReference>
<sequence length="318" mass="33870">MRSTFLMPALLLATFLMPSSTPLASPIILATPVPLDRVDPARTRLGALRYLGGWELASTDPRFGGLSSMIWRNGRLLAISDAGAVFDIAVTGKVPSGAVRGMLPAGPGTGEAKSDRDAESLTADPASGRLWVGFEAHNAIWRYDAALGRAEAHVEPSAMRKWPGNGGPEAMVRLRDGRFLIFSEEAPGPAKSTALLIFPGDPTKSDAVPLLAGYRAPPGYAVTDVVALDDGRLILLHRRFTLMEGVSAIVSLLDPARIRPGHAVEATILARLAPPLTVDNMEAVAVSREGGRTILWIASDDNFSPLQRTLLLKFALVP</sequence>
<name>A0A558QXS0_9SPHN</name>